<evidence type="ECO:0000256" key="8">
    <source>
        <dbReference type="ARBA" id="ARBA00051925"/>
    </source>
</evidence>
<evidence type="ECO:0000256" key="12">
    <source>
        <dbReference type="ARBA" id="ARBA00077306"/>
    </source>
</evidence>
<dbReference type="SUPFAM" id="SSF102114">
    <property type="entry name" value="Radical SAM enzymes"/>
    <property type="match status" value="1"/>
</dbReference>
<dbReference type="InterPro" id="IPR006638">
    <property type="entry name" value="Elp3/MiaA/NifB-like_rSAM"/>
</dbReference>
<keyword evidence="16" id="KW-1185">Reference proteome</keyword>
<reference evidence="16" key="1">
    <citation type="submission" date="2016-11" db="EMBL/GenBank/DDBJ databases">
        <authorList>
            <person name="Varghese N."/>
            <person name="Submissions S."/>
        </authorList>
    </citation>
    <scope>NUCLEOTIDE SEQUENCE [LARGE SCALE GENOMIC DNA]</scope>
    <source>
        <strain evidence="16">DSM 15285</strain>
    </source>
</reference>
<keyword evidence="2" id="KW-0004">4Fe-4S</keyword>
<dbReference type="GO" id="GO:0046872">
    <property type="term" value="F:metal ion binding"/>
    <property type="evidence" value="ECO:0007669"/>
    <property type="project" value="UniProtKB-KW"/>
</dbReference>
<dbReference type="InterPro" id="IPR023885">
    <property type="entry name" value="4Fe4S-binding_SPASM_dom"/>
</dbReference>
<dbReference type="PIRSF" id="PIRSF037420">
    <property type="entry name" value="PQQ_syn_pqqE"/>
    <property type="match status" value="1"/>
</dbReference>
<dbReference type="NCBIfam" id="TIGR04085">
    <property type="entry name" value="rSAM_more_4Fe4S"/>
    <property type="match status" value="1"/>
</dbReference>
<accession>A0A1M5SPE0</accession>
<name>A0A1M5SPE0_9FIRM</name>
<dbReference type="InterPro" id="IPR050377">
    <property type="entry name" value="Radical_SAM_PqqE_MftC-like"/>
</dbReference>
<dbReference type="STRING" id="1123350.SAMN02744040_01841"/>
<dbReference type="SMART" id="SM00729">
    <property type="entry name" value="Elp3"/>
    <property type="match status" value="1"/>
</dbReference>
<evidence type="ECO:0000256" key="6">
    <source>
        <dbReference type="ARBA" id="ARBA00023014"/>
    </source>
</evidence>
<dbReference type="InterPro" id="IPR007197">
    <property type="entry name" value="rSAM"/>
</dbReference>
<dbReference type="CDD" id="cd01335">
    <property type="entry name" value="Radical_SAM"/>
    <property type="match status" value="1"/>
</dbReference>
<dbReference type="EC" id="4.1.99.26" evidence="10"/>
<evidence type="ECO:0000256" key="2">
    <source>
        <dbReference type="ARBA" id="ARBA00022485"/>
    </source>
</evidence>
<dbReference type="EC" id="1.3.98.7" evidence="9"/>
<dbReference type="InterPro" id="IPR017200">
    <property type="entry name" value="PqqE-like"/>
</dbReference>
<comment type="cofactor">
    <cofactor evidence="1">
        <name>[4Fe-4S] cluster</name>
        <dbReference type="ChEBI" id="CHEBI:49883"/>
    </cofactor>
</comment>
<feature type="domain" description="Radical SAM core" evidence="14">
    <location>
        <begin position="33"/>
        <end position="243"/>
    </location>
</feature>
<dbReference type="RefSeq" id="WP_072725763.1">
    <property type="nucleotide sequence ID" value="NZ_FQXH01000022.1"/>
</dbReference>
<dbReference type="SFLD" id="SFLDG01067">
    <property type="entry name" value="SPASM/twitch_domain_containing"/>
    <property type="match status" value="1"/>
</dbReference>
<evidence type="ECO:0000256" key="5">
    <source>
        <dbReference type="ARBA" id="ARBA00023004"/>
    </source>
</evidence>
<dbReference type="Proteomes" id="UP000242520">
    <property type="component" value="Unassembled WGS sequence"/>
</dbReference>
<keyword evidence="5" id="KW-0408">Iron</keyword>
<dbReference type="SFLD" id="SFLDS00029">
    <property type="entry name" value="Radical_SAM"/>
    <property type="match status" value="1"/>
</dbReference>
<keyword evidence="6" id="KW-0411">Iron-sulfur</keyword>
<dbReference type="Pfam" id="PF04055">
    <property type="entry name" value="Radical_SAM"/>
    <property type="match status" value="1"/>
</dbReference>
<keyword evidence="4" id="KW-0479">Metal-binding</keyword>
<evidence type="ECO:0000256" key="4">
    <source>
        <dbReference type="ARBA" id="ARBA00022723"/>
    </source>
</evidence>
<protein>
    <recommendedName>
        <fullName evidence="11">Mycofactocin maturase MftC</fullName>
        <ecNumber evidence="9">1.3.98.7</ecNumber>
        <ecNumber evidence="10">4.1.99.26</ecNumber>
    </recommendedName>
    <alternativeName>
        <fullName evidence="13">[Mycofactocin precursor peptide]-pyrrolidinone derivative synthase</fullName>
    </alternativeName>
    <alternativeName>
        <fullName evidence="12">[Mycofactocin precursor peptide]-tyrosine decarboxylase</fullName>
    </alternativeName>
</protein>
<evidence type="ECO:0000313" key="16">
    <source>
        <dbReference type="Proteomes" id="UP000242520"/>
    </source>
</evidence>
<evidence type="ECO:0000256" key="10">
    <source>
        <dbReference type="ARBA" id="ARBA00066804"/>
    </source>
</evidence>
<comment type="catalytic activity">
    <reaction evidence="8">
        <text>[mycofactocin precursor peptide]-C-terminal glycyl-N-{[2-(4-hydroxyphenyl)ethenyl]-3-methylbutanamide} + AH2 + S-adenosyl-L-methionine = [mycofactocin precursor peptide]-C-terminal glycyl-N-{5-[(4-hydroxyphenyl)methyl]-4,4-dimethyl-2-oxopyrrolidin-3-yl}acetamide + 5'-deoxyadenosine + L-methionine + A + H(+)</text>
        <dbReference type="Rhea" id="RHEA:65500"/>
        <dbReference type="Rhea" id="RHEA-COMP:16816"/>
        <dbReference type="Rhea" id="RHEA-COMP:16818"/>
        <dbReference type="ChEBI" id="CHEBI:13193"/>
        <dbReference type="ChEBI" id="CHEBI:15378"/>
        <dbReference type="ChEBI" id="CHEBI:17319"/>
        <dbReference type="ChEBI" id="CHEBI:17499"/>
        <dbReference type="ChEBI" id="CHEBI:57844"/>
        <dbReference type="ChEBI" id="CHEBI:59789"/>
        <dbReference type="ChEBI" id="CHEBI:156517"/>
        <dbReference type="ChEBI" id="CHEBI:156518"/>
        <dbReference type="EC" id="4.1.99.26"/>
    </reaction>
</comment>
<dbReference type="Gene3D" id="3.20.20.70">
    <property type="entry name" value="Aldolase class I"/>
    <property type="match status" value="1"/>
</dbReference>
<proteinExistence type="predicted"/>
<gene>
    <name evidence="15" type="ORF">SAMN02744040_01841</name>
</gene>
<evidence type="ECO:0000256" key="7">
    <source>
        <dbReference type="ARBA" id="ARBA00051525"/>
    </source>
</evidence>
<dbReference type="GO" id="GO:0006783">
    <property type="term" value="P:heme biosynthetic process"/>
    <property type="evidence" value="ECO:0007669"/>
    <property type="project" value="TreeGrafter"/>
</dbReference>
<dbReference type="FunFam" id="3.20.20.70:FF:000188">
    <property type="entry name" value="Mycofactocin radical SAM maturase MftC"/>
    <property type="match status" value="1"/>
</dbReference>
<dbReference type="EMBL" id="FQXH01000022">
    <property type="protein sequence ID" value="SHH40198.1"/>
    <property type="molecule type" value="Genomic_DNA"/>
</dbReference>
<dbReference type="PROSITE" id="PS51918">
    <property type="entry name" value="RADICAL_SAM"/>
    <property type="match status" value="1"/>
</dbReference>
<dbReference type="PANTHER" id="PTHR11228:SF7">
    <property type="entry name" value="PQQA PEPTIDE CYCLASE"/>
    <property type="match status" value="1"/>
</dbReference>
<dbReference type="AlphaFoldDB" id="A0A1M5SPE0"/>
<evidence type="ECO:0000256" key="9">
    <source>
        <dbReference type="ARBA" id="ARBA00066739"/>
    </source>
</evidence>
<dbReference type="InterPro" id="IPR013785">
    <property type="entry name" value="Aldolase_TIM"/>
</dbReference>
<keyword evidence="3" id="KW-0949">S-adenosyl-L-methionine</keyword>
<dbReference type="GO" id="GO:0051539">
    <property type="term" value="F:4 iron, 4 sulfur cluster binding"/>
    <property type="evidence" value="ECO:0007669"/>
    <property type="project" value="UniProtKB-KW"/>
</dbReference>
<evidence type="ECO:0000256" key="3">
    <source>
        <dbReference type="ARBA" id="ARBA00022691"/>
    </source>
</evidence>
<evidence type="ECO:0000313" key="15">
    <source>
        <dbReference type="EMBL" id="SHH40198.1"/>
    </source>
</evidence>
<evidence type="ECO:0000256" key="11">
    <source>
        <dbReference type="ARBA" id="ARBA00074337"/>
    </source>
</evidence>
<evidence type="ECO:0000256" key="1">
    <source>
        <dbReference type="ARBA" id="ARBA00001966"/>
    </source>
</evidence>
<dbReference type="Pfam" id="PF13186">
    <property type="entry name" value="SPASM"/>
    <property type="match status" value="1"/>
</dbReference>
<dbReference type="OrthoDB" id="7021155at2"/>
<dbReference type="SFLD" id="SFLDG01386">
    <property type="entry name" value="main_SPASM_domain-containing"/>
    <property type="match status" value="1"/>
</dbReference>
<comment type="catalytic activity">
    <reaction evidence="7">
        <text>[mycofactocin precursor peptide]-C-terminal glycyl-L-valyl-L-tyrosine + S-adenosyl-L-methionine = [mycofactocin precursor peptide]-C-terminal glycyl-N-{[2-(4-hydroxyphenyl)ethenyl]-3-methylbutanamide} + 5'-deoxyadenosine + L-methionine + CO2</text>
        <dbReference type="Rhea" id="RHEA:65492"/>
        <dbReference type="Rhea" id="RHEA-COMP:16815"/>
        <dbReference type="Rhea" id="RHEA-COMP:16816"/>
        <dbReference type="ChEBI" id="CHEBI:16526"/>
        <dbReference type="ChEBI" id="CHEBI:17319"/>
        <dbReference type="ChEBI" id="CHEBI:57844"/>
        <dbReference type="ChEBI" id="CHEBI:59789"/>
        <dbReference type="ChEBI" id="CHEBI:156515"/>
        <dbReference type="ChEBI" id="CHEBI:156517"/>
        <dbReference type="EC" id="1.3.98.7"/>
    </reaction>
</comment>
<dbReference type="InterPro" id="IPR058240">
    <property type="entry name" value="rSAM_sf"/>
</dbReference>
<organism evidence="15 16">
    <name type="scientific">Tepidibacter thalassicus DSM 15285</name>
    <dbReference type="NCBI Taxonomy" id="1123350"/>
    <lineage>
        <taxon>Bacteria</taxon>
        <taxon>Bacillati</taxon>
        <taxon>Bacillota</taxon>
        <taxon>Clostridia</taxon>
        <taxon>Peptostreptococcales</taxon>
        <taxon>Peptostreptococcaceae</taxon>
        <taxon>Tepidibacter</taxon>
    </lineage>
</organism>
<dbReference type="GO" id="GO:0003824">
    <property type="term" value="F:catalytic activity"/>
    <property type="evidence" value="ECO:0007669"/>
    <property type="project" value="InterPro"/>
</dbReference>
<sequence length="398" mass="45474">MIDLTKLLSKTDIEKDCIRYSKDCSKAKSGVRKGMGPVVVWNITNICNFKCKHCYSNAVSYKSEEELSTKEVKKVIDDLASINVPVILLSGGEPLMRNDIFEIIKYIKYKGIRVSLSTNGSLITQDTARILKDLGIGYVGISLDGTSKTNDYFRGVNGAYDRVVNAIKNCKEVDQKVGLRFTIQKKNYKEVKDILKLVDEMDIPRICFYHLVPSGRGQSIIDDMLSHDEIKYVIDVLYYYVKNMVNENKNIKEILTVANFTDGVYVYLKEKDANQKERILELLKRNGGNRSGSAIANIDYRGNVYPDQFFKSHILGNVKENSFSEIWNGENIFLSELRNKKEKVKGRCKSCKYLDICKGNLRARAYGYYGDIWAEDPSCYLTDKEIGVKNNDYIMEHD</sequence>
<evidence type="ECO:0000259" key="14">
    <source>
        <dbReference type="PROSITE" id="PS51918"/>
    </source>
</evidence>
<dbReference type="PANTHER" id="PTHR11228">
    <property type="entry name" value="RADICAL SAM DOMAIN PROTEIN"/>
    <property type="match status" value="1"/>
</dbReference>
<evidence type="ECO:0000256" key="13">
    <source>
        <dbReference type="ARBA" id="ARBA00079192"/>
    </source>
</evidence>
<dbReference type="CDD" id="cd21123">
    <property type="entry name" value="SPASM_MftC-like"/>
    <property type="match status" value="1"/>
</dbReference>